<sequence length="491" mass="53097">MNRLYQVMARWGAIGLPLLLSGCAAYFHQPTGPRSARLGEETAVTTNLRSLPPARDKIVAAVYKFRDQTGQYKQSENGTSFSTAISQGTTNILLKALEESNWFTPIERENVANLLNERKIVRSSVAQYKEGENLPPLLFAGIILEGGIVSYDANIITGGAGLRYFSSGGSTQYRQDRVTVYLRAVATRSGKILKTIYTSKTILSQSVDASVFRFVSFKRLLEAETGFTTTEPGQMAVTEAIEKAVYALVVEGIQDGLWSVSEKAAAQAKPLLDSYEREKTEMSQTDVYGSRISTTAPARFSLQPYIDGTRLYTDYTQRATRVGYGLSLEAYLTPVVGLQVNAATGALTSGDVNRSFSSLGASVLFRALPNQPVSPLFTVGGGMLVQRSAGTFYSLRGQRYGEATGGAGVQYNPNRYIGIRTMLEAHLPFSDNIDGLVAGLHNDYYLRGTLGLTVNLGRFGRVKPGKATPISVAPAPPAPQATPPPATPKKP</sequence>
<protein>
    <submittedName>
        <fullName evidence="8">CsgG/HfaB family protein</fullName>
    </submittedName>
</protein>
<dbReference type="PANTHER" id="PTHR41164:SF1">
    <property type="entry name" value="CURLI PRODUCTION ASSEMBLY_TRANSPORT COMPONENT CSGG"/>
    <property type="match status" value="1"/>
</dbReference>
<dbReference type="RefSeq" id="WP_207365047.1">
    <property type="nucleotide sequence ID" value="NZ_JAFMYV010000006.1"/>
</dbReference>
<dbReference type="PROSITE" id="PS51257">
    <property type="entry name" value="PROKAR_LIPOPROTEIN"/>
    <property type="match status" value="1"/>
</dbReference>
<evidence type="ECO:0000256" key="3">
    <source>
        <dbReference type="ARBA" id="ARBA00023136"/>
    </source>
</evidence>
<dbReference type="Pfam" id="PF03783">
    <property type="entry name" value="CsgG"/>
    <property type="match status" value="1"/>
</dbReference>
<comment type="caution">
    <text evidence="8">The sequence shown here is derived from an EMBL/GenBank/DDBJ whole genome shotgun (WGS) entry which is preliminary data.</text>
</comment>
<evidence type="ECO:0000256" key="4">
    <source>
        <dbReference type="ARBA" id="ARBA00023139"/>
    </source>
</evidence>
<keyword evidence="1" id="KW-1003">Cell membrane</keyword>
<feature type="signal peptide" evidence="7">
    <location>
        <begin position="1"/>
        <end position="24"/>
    </location>
</feature>
<dbReference type="Gene3D" id="3.40.50.10610">
    <property type="entry name" value="ABC-type transport auxiliary lipoprotein component"/>
    <property type="match status" value="2"/>
</dbReference>
<keyword evidence="9" id="KW-1185">Reference proteome</keyword>
<dbReference type="AlphaFoldDB" id="A0A939GEG8"/>
<evidence type="ECO:0000256" key="5">
    <source>
        <dbReference type="ARBA" id="ARBA00023288"/>
    </source>
</evidence>
<keyword evidence="5" id="KW-0449">Lipoprotein</keyword>
<reference evidence="8" key="1">
    <citation type="submission" date="2021-03" db="EMBL/GenBank/DDBJ databases">
        <title>Fibrella sp. HMF5335 genome sequencing and assembly.</title>
        <authorList>
            <person name="Kang H."/>
            <person name="Kim H."/>
            <person name="Bae S."/>
            <person name="Joh K."/>
        </authorList>
    </citation>
    <scope>NUCLEOTIDE SEQUENCE</scope>
    <source>
        <strain evidence="8">HMF5335</strain>
    </source>
</reference>
<dbReference type="Proteomes" id="UP000664034">
    <property type="component" value="Unassembled WGS sequence"/>
</dbReference>
<evidence type="ECO:0000256" key="7">
    <source>
        <dbReference type="SAM" id="SignalP"/>
    </source>
</evidence>
<dbReference type="GO" id="GO:0030288">
    <property type="term" value="C:outer membrane-bounded periplasmic space"/>
    <property type="evidence" value="ECO:0007669"/>
    <property type="project" value="InterPro"/>
</dbReference>
<feature type="chain" id="PRO_5037956770" evidence="7">
    <location>
        <begin position="25"/>
        <end position="491"/>
    </location>
</feature>
<evidence type="ECO:0000256" key="2">
    <source>
        <dbReference type="ARBA" id="ARBA00022729"/>
    </source>
</evidence>
<keyword evidence="3" id="KW-0472">Membrane</keyword>
<organism evidence="8 9">
    <name type="scientific">Fibrella rubiginis</name>
    <dbReference type="NCBI Taxonomy" id="2817060"/>
    <lineage>
        <taxon>Bacteria</taxon>
        <taxon>Pseudomonadati</taxon>
        <taxon>Bacteroidota</taxon>
        <taxon>Cytophagia</taxon>
        <taxon>Cytophagales</taxon>
        <taxon>Spirosomataceae</taxon>
        <taxon>Fibrella</taxon>
    </lineage>
</organism>
<name>A0A939GEG8_9BACT</name>
<accession>A0A939GEG8</accession>
<evidence type="ECO:0000256" key="6">
    <source>
        <dbReference type="SAM" id="MobiDB-lite"/>
    </source>
</evidence>
<dbReference type="EMBL" id="JAFMYV010000006">
    <property type="protein sequence ID" value="MBO0937489.1"/>
    <property type="molecule type" value="Genomic_DNA"/>
</dbReference>
<gene>
    <name evidence="8" type="ORF">J2I47_13110</name>
</gene>
<evidence type="ECO:0000313" key="8">
    <source>
        <dbReference type="EMBL" id="MBO0937489.1"/>
    </source>
</evidence>
<keyword evidence="2 7" id="KW-0732">Signal</keyword>
<feature type="compositionally biased region" description="Pro residues" evidence="6">
    <location>
        <begin position="474"/>
        <end position="491"/>
    </location>
</feature>
<keyword evidence="4" id="KW-0564">Palmitate</keyword>
<dbReference type="PANTHER" id="PTHR41164">
    <property type="entry name" value="CURLI PRODUCTION ASSEMBLY/TRANSPORT COMPONENT CSGG"/>
    <property type="match status" value="1"/>
</dbReference>
<evidence type="ECO:0000256" key="1">
    <source>
        <dbReference type="ARBA" id="ARBA00022475"/>
    </source>
</evidence>
<evidence type="ECO:0000313" key="9">
    <source>
        <dbReference type="Proteomes" id="UP000664034"/>
    </source>
</evidence>
<dbReference type="InterPro" id="IPR005534">
    <property type="entry name" value="Curli_assmbl/transp-comp_CsgG"/>
</dbReference>
<feature type="region of interest" description="Disordered" evidence="6">
    <location>
        <begin position="466"/>
        <end position="491"/>
    </location>
</feature>
<proteinExistence type="predicted"/>